<dbReference type="Pfam" id="PF03928">
    <property type="entry name" value="HbpS-like"/>
    <property type="match status" value="1"/>
</dbReference>
<proteinExistence type="predicted"/>
<dbReference type="InterPro" id="IPR038084">
    <property type="entry name" value="PduO/GlcC-like_sf"/>
</dbReference>
<dbReference type="PANTHER" id="PTHR34309:SF1">
    <property type="entry name" value="PROTEIN GLCG"/>
    <property type="match status" value="1"/>
</dbReference>
<protein>
    <submittedName>
        <fullName evidence="2">Heme-binding protein</fullName>
    </submittedName>
</protein>
<dbReference type="InterPro" id="IPR005624">
    <property type="entry name" value="PduO/GlcC-like"/>
</dbReference>
<feature type="signal peptide" evidence="1">
    <location>
        <begin position="1"/>
        <end position="25"/>
    </location>
</feature>
<dbReference type="EMBL" id="JACDQQ010002430">
    <property type="protein sequence ID" value="MBA0088295.1"/>
    <property type="molecule type" value="Genomic_DNA"/>
</dbReference>
<comment type="caution">
    <text evidence="2">The sequence shown here is derived from an EMBL/GenBank/DDBJ whole genome shotgun (WGS) entry which is preliminary data.</text>
</comment>
<dbReference type="AlphaFoldDB" id="A0A7V8NVI7"/>
<dbReference type="Proteomes" id="UP000567293">
    <property type="component" value="Unassembled WGS sequence"/>
</dbReference>
<keyword evidence="3" id="KW-1185">Reference proteome</keyword>
<dbReference type="PANTHER" id="PTHR34309">
    <property type="entry name" value="SLR1406 PROTEIN"/>
    <property type="match status" value="1"/>
</dbReference>
<accession>A0A7V8NVI7</accession>
<evidence type="ECO:0000313" key="2">
    <source>
        <dbReference type="EMBL" id="MBA0088295.1"/>
    </source>
</evidence>
<feature type="chain" id="PRO_5031019663" evidence="1">
    <location>
        <begin position="26"/>
        <end position="168"/>
    </location>
</feature>
<name>A0A7V8NVI7_9BACT</name>
<dbReference type="InterPro" id="IPR052517">
    <property type="entry name" value="GlcG_carb_metab_protein"/>
</dbReference>
<keyword evidence="1" id="KW-0732">Signal</keyword>
<gene>
    <name evidence="2" type="ORF">HRJ53_25200</name>
</gene>
<dbReference type="Gene3D" id="3.30.450.150">
    <property type="entry name" value="Haem-degrading domain"/>
    <property type="match status" value="1"/>
</dbReference>
<evidence type="ECO:0000313" key="3">
    <source>
        <dbReference type="Proteomes" id="UP000567293"/>
    </source>
</evidence>
<reference evidence="2" key="1">
    <citation type="submission" date="2020-06" db="EMBL/GenBank/DDBJ databases">
        <title>Legume-microbial interactions unlock mineral nutrients during tropical forest succession.</title>
        <authorList>
            <person name="Epihov D.Z."/>
        </authorList>
    </citation>
    <scope>NUCLEOTIDE SEQUENCE [LARGE SCALE GENOMIC DNA]</scope>
    <source>
        <strain evidence="2">Pan2503</strain>
    </source>
</reference>
<dbReference type="SUPFAM" id="SSF143744">
    <property type="entry name" value="GlcG-like"/>
    <property type="match status" value="1"/>
</dbReference>
<organism evidence="2 3">
    <name type="scientific">Candidatus Acidiferrum panamense</name>
    <dbReference type="NCBI Taxonomy" id="2741543"/>
    <lineage>
        <taxon>Bacteria</taxon>
        <taxon>Pseudomonadati</taxon>
        <taxon>Acidobacteriota</taxon>
        <taxon>Terriglobia</taxon>
        <taxon>Candidatus Acidiferrales</taxon>
        <taxon>Candidatus Acidiferrum</taxon>
    </lineage>
</organism>
<evidence type="ECO:0000256" key="1">
    <source>
        <dbReference type="SAM" id="SignalP"/>
    </source>
</evidence>
<sequence>MSKKTAARSAIGGMFVTSLVAIAPAQILNAQAPTPYGVPINLENAKKAAAPALAEALKNHWNMAVAIVDPSGNLVYYEKMDDTQLGSAHVAIDKARSAALFKRPTKAFQDALAAGGEGLRLLKIEGAVPVEGGIPLIMEGKIVGAIGVSGGSSAQDGQCAKAGADAIK</sequence>